<sequence length="346" mass="38338">MLKSANTVVARVKILSDLITIARFIKNVVAKHVNGFVKAFLIMIAVFGIRAAMGGYAIPQAVANIVNAVRNGASDALFMNRLLTGVFLLLASAVIFFATEFALMKYFAKLADTIVVLKDVMLKRIKMRGNDDSPEDVVGRISSDVDFTIWNINAVLTTLIPNLFSSVASIASVFSFNAVIGYISLASLAPYMIIAEYYSRRVEPVRTDERRAYSVSIVRIRNAVYEYNDFDVLSNVFSWWRKAITALMWYDRVYWGYSLFTQYASVSAIAYLSVDKTRRGEIDVGALAGILSAVFGAHGAIMNAMWALCIQSQTVAAIKRVSEYLFADKGLKKAEAPLQVLPIVKR</sequence>
<proteinExistence type="predicted"/>
<dbReference type="InterPro" id="IPR036640">
    <property type="entry name" value="ABC1_TM_sf"/>
</dbReference>
<feature type="transmembrane region" description="Helical" evidence="4">
    <location>
        <begin position="36"/>
        <end position="58"/>
    </location>
</feature>
<comment type="caution">
    <text evidence="5">The sequence shown here is derived from an EMBL/GenBank/DDBJ whole genome shotgun (WGS) entry which is preliminary data.</text>
</comment>
<accession>A0A7J2U500</accession>
<dbReference type="SUPFAM" id="SSF90123">
    <property type="entry name" value="ABC transporter transmembrane region"/>
    <property type="match status" value="1"/>
</dbReference>
<protein>
    <submittedName>
        <fullName evidence="5">ABC transporter ATP-binding protein</fullName>
    </submittedName>
</protein>
<keyword evidence="1 4" id="KW-0812">Transmembrane</keyword>
<feature type="transmembrane region" description="Helical" evidence="4">
    <location>
        <begin position="78"/>
        <end position="99"/>
    </location>
</feature>
<organism evidence="5">
    <name type="scientific">Ignisphaera aggregans</name>
    <dbReference type="NCBI Taxonomy" id="334771"/>
    <lineage>
        <taxon>Archaea</taxon>
        <taxon>Thermoproteota</taxon>
        <taxon>Thermoprotei</taxon>
        <taxon>Desulfurococcales</taxon>
        <taxon>Desulfurococcaceae</taxon>
        <taxon>Ignisphaera</taxon>
    </lineage>
</organism>
<feature type="transmembrane region" description="Helical" evidence="4">
    <location>
        <begin position="286"/>
        <end position="308"/>
    </location>
</feature>
<evidence type="ECO:0000256" key="3">
    <source>
        <dbReference type="ARBA" id="ARBA00023136"/>
    </source>
</evidence>
<name>A0A7J2U500_9CREN</name>
<keyword evidence="5" id="KW-0067">ATP-binding</keyword>
<feature type="transmembrane region" description="Helical" evidence="4">
    <location>
        <begin position="173"/>
        <end position="194"/>
    </location>
</feature>
<evidence type="ECO:0000256" key="1">
    <source>
        <dbReference type="ARBA" id="ARBA00022692"/>
    </source>
</evidence>
<reference evidence="5" key="1">
    <citation type="journal article" date="2020" name="mSystems">
        <title>Genome- and Community-Level Interaction Insights into Carbon Utilization and Element Cycling Functions of Hydrothermarchaeota in Hydrothermal Sediment.</title>
        <authorList>
            <person name="Zhou Z."/>
            <person name="Liu Y."/>
            <person name="Xu W."/>
            <person name="Pan J."/>
            <person name="Luo Z.H."/>
            <person name="Li M."/>
        </authorList>
    </citation>
    <scope>NUCLEOTIDE SEQUENCE [LARGE SCALE GENOMIC DNA]</scope>
    <source>
        <strain evidence="5">SpSt-125</strain>
    </source>
</reference>
<gene>
    <name evidence="5" type="ORF">ENO26_09665</name>
</gene>
<keyword evidence="5" id="KW-0547">Nucleotide-binding</keyword>
<dbReference type="GO" id="GO:0005524">
    <property type="term" value="F:ATP binding"/>
    <property type="evidence" value="ECO:0007669"/>
    <property type="project" value="UniProtKB-KW"/>
</dbReference>
<dbReference type="Gene3D" id="1.20.1560.10">
    <property type="entry name" value="ABC transporter type 1, transmembrane domain"/>
    <property type="match status" value="1"/>
</dbReference>
<feature type="transmembrane region" description="Helical" evidence="4">
    <location>
        <begin position="254"/>
        <end position="274"/>
    </location>
</feature>
<dbReference type="AlphaFoldDB" id="A0A7J2U500"/>
<keyword evidence="3 4" id="KW-0472">Membrane</keyword>
<evidence type="ECO:0000256" key="2">
    <source>
        <dbReference type="ARBA" id="ARBA00022989"/>
    </source>
</evidence>
<evidence type="ECO:0000313" key="5">
    <source>
        <dbReference type="EMBL" id="HEM67811.1"/>
    </source>
</evidence>
<evidence type="ECO:0000256" key="4">
    <source>
        <dbReference type="SAM" id="Phobius"/>
    </source>
</evidence>
<dbReference type="GO" id="GO:0016020">
    <property type="term" value="C:membrane"/>
    <property type="evidence" value="ECO:0007669"/>
    <property type="project" value="InterPro"/>
</dbReference>
<keyword evidence="2 4" id="KW-1133">Transmembrane helix</keyword>
<dbReference type="EMBL" id="DSEU01000069">
    <property type="protein sequence ID" value="HEM67811.1"/>
    <property type="molecule type" value="Genomic_DNA"/>
</dbReference>